<dbReference type="Gene3D" id="1.20.120.1630">
    <property type="match status" value="1"/>
</dbReference>
<proteinExistence type="predicted"/>
<accession>A0A813HVD0</accession>
<evidence type="ECO:0008006" key="4">
    <source>
        <dbReference type="Google" id="ProtNLM"/>
    </source>
</evidence>
<dbReference type="EMBL" id="CAJNNV010033149">
    <property type="protein sequence ID" value="CAE8642313.1"/>
    <property type="molecule type" value="Genomic_DNA"/>
</dbReference>
<evidence type="ECO:0000313" key="3">
    <source>
        <dbReference type="Proteomes" id="UP000654075"/>
    </source>
</evidence>
<dbReference type="OrthoDB" id="67688at2759"/>
<dbReference type="GO" id="GO:0016020">
    <property type="term" value="C:membrane"/>
    <property type="evidence" value="ECO:0007669"/>
    <property type="project" value="TreeGrafter"/>
</dbReference>
<keyword evidence="1" id="KW-0472">Membrane</keyword>
<evidence type="ECO:0000313" key="2">
    <source>
        <dbReference type="EMBL" id="CAE8642313.1"/>
    </source>
</evidence>
<dbReference type="InterPro" id="IPR010721">
    <property type="entry name" value="UstE-like"/>
</dbReference>
<dbReference type="Proteomes" id="UP000654075">
    <property type="component" value="Unassembled WGS sequence"/>
</dbReference>
<name>A0A813HVD0_POLGL</name>
<feature type="transmembrane region" description="Helical" evidence="1">
    <location>
        <begin position="141"/>
        <end position="159"/>
    </location>
</feature>
<keyword evidence="3" id="KW-1185">Reference proteome</keyword>
<reference evidence="2" key="1">
    <citation type="submission" date="2021-02" db="EMBL/GenBank/DDBJ databases">
        <authorList>
            <person name="Dougan E. K."/>
            <person name="Rhodes N."/>
            <person name="Thang M."/>
            <person name="Chan C."/>
        </authorList>
    </citation>
    <scope>NUCLEOTIDE SEQUENCE</scope>
</reference>
<dbReference type="PANTHER" id="PTHR32251:SF15">
    <property type="entry name" value="3-OXO-5-ALPHA-STEROID 4-DEHYDROGENASE (DUF1295)"/>
    <property type="match status" value="1"/>
</dbReference>
<evidence type="ECO:0000256" key="1">
    <source>
        <dbReference type="SAM" id="Phobius"/>
    </source>
</evidence>
<keyword evidence="1" id="KW-1133">Transmembrane helix</keyword>
<feature type="transmembrane region" description="Helical" evidence="1">
    <location>
        <begin position="196"/>
        <end position="224"/>
    </location>
</feature>
<dbReference type="Pfam" id="PF06966">
    <property type="entry name" value="DUF1295"/>
    <property type="match status" value="1"/>
</dbReference>
<sequence>MVLGAAVQLWPATSWPVTFVACSGGFSNILYTFGVGYGVSMTANAGLTVAMARYRGVPLTPFGLACCGLYAAYGVRLTTFLLRRQSDESYAKKFHEVQLKTDNMGLGTRFALVFGVSLSQALYALPLTVATSPAIVTARPALKALGWAGVGVAALGLVVEHLADEQKLAAKQRDNRAPVMDGLYSYSKHPNYLGEMLFHCGVCCFAVSGTPLQLIACSAAPLFMASVMVNSARRLDREGDHKHAQADGYKEWAENTPTLMPRFW</sequence>
<protein>
    <recommendedName>
        <fullName evidence="4">Steroid 5-alpha reductase C-terminal domain-containing protein</fullName>
    </recommendedName>
</protein>
<organism evidence="2 3">
    <name type="scientific">Polarella glacialis</name>
    <name type="common">Dinoflagellate</name>
    <dbReference type="NCBI Taxonomy" id="89957"/>
    <lineage>
        <taxon>Eukaryota</taxon>
        <taxon>Sar</taxon>
        <taxon>Alveolata</taxon>
        <taxon>Dinophyceae</taxon>
        <taxon>Suessiales</taxon>
        <taxon>Suessiaceae</taxon>
        <taxon>Polarella</taxon>
    </lineage>
</organism>
<dbReference type="PANTHER" id="PTHR32251">
    <property type="entry name" value="3-OXO-5-ALPHA-STEROID 4-DEHYDROGENASE"/>
    <property type="match status" value="1"/>
</dbReference>
<feature type="transmembrane region" description="Helical" evidence="1">
    <location>
        <begin position="110"/>
        <end position="129"/>
    </location>
</feature>
<feature type="transmembrane region" description="Helical" evidence="1">
    <location>
        <begin position="62"/>
        <end position="82"/>
    </location>
</feature>
<dbReference type="AlphaFoldDB" id="A0A813HVD0"/>
<comment type="caution">
    <text evidence="2">The sequence shown here is derived from an EMBL/GenBank/DDBJ whole genome shotgun (WGS) entry which is preliminary data.</text>
</comment>
<keyword evidence="1" id="KW-0812">Transmembrane</keyword>
<gene>
    <name evidence="2" type="ORF">PGLA1383_LOCUS56820</name>
</gene>